<dbReference type="Proteomes" id="UP000001554">
    <property type="component" value="Chromosome 5"/>
</dbReference>
<proteinExistence type="predicted"/>
<dbReference type="InterPro" id="IPR035914">
    <property type="entry name" value="Sperma_CUB_dom_sf"/>
</dbReference>
<keyword evidence="5" id="KW-1185">Reference proteome</keyword>
<dbReference type="GeneID" id="118415602"/>
<dbReference type="Gene3D" id="2.60.120.290">
    <property type="entry name" value="Spermadhesin, CUB domain"/>
    <property type="match status" value="1"/>
</dbReference>
<dbReference type="CDD" id="cd00037">
    <property type="entry name" value="CLECT"/>
    <property type="match status" value="2"/>
</dbReference>
<dbReference type="PROSITE" id="PS50041">
    <property type="entry name" value="C_TYPE_LECTIN_2"/>
    <property type="match status" value="2"/>
</dbReference>
<reference evidence="6" key="2">
    <citation type="submission" date="2025-08" db="UniProtKB">
        <authorList>
            <consortium name="RefSeq"/>
        </authorList>
    </citation>
    <scope>IDENTIFICATION</scope>
    <source>
        <strain evidence="6">S238N-H82</strain>
        <tissue evidence="6">Testes</tissue>
    </source>
</reference>
<dbReference type="PANTHER" id="PTHR22803">
    <property type="entry name" value="MANNOSE, PHOSPHOLIPASE, LECTIN RECEPTOR RELATED"/>
    <property type="match status" value="1"/>
</dbReference>
<gene>
    <name evidence="6" type="primary">LOC118415602</name>
</gene>
<accession>A0A9J7L523</accession>
<dbReference type="SUPFAM" id="SSF49854">
    <property type="entry name" value="Spermadhesin, CUB domain"/>
    <property type="match status" value="1"/>
</dbReference>
<evidence type="ECO:0000259" key="3">
    <source>
        <dbReference type="PROSITE" id="PS01180"/>
    </source>
</evidence>
<keyword evidence="1" id="KW-1015">Disulfide bond</keyword>
<evidence type="ECO:0000259" key="4">
    <source>
        <dbReference type="PROSITE" id="PS50041"/>
    </source>
</evidence>
<dbReference type="SUPFAM" id="SSF56436">
    <property type="entry name" value="C-type lectin-like"/>
    <property type="match status" value="2"/>
</dbReference>
<dbReference type="InterPro" id="IPR001304">
    <property type="entry name" value="C-type_lectin-like"/>
</dbReference>
<dbReference type="SMART" id="SM00034">
    <property type="entry name" value="CLECT"/>
    <property type="match status" value="1"/>
</dbReference>
<feature type="domain" description="CUB" evidence="3">
    <location>
        <begin position="155"/>
        <end position="284"/>
    </location>
</feature>
<dbReference type="AlphaFoldDB" id="A0A9J7L523"/>
<feature type="domain" description="C-type lectin" evidence="4">
    <location>
        <begin position="79"/>
        <end position="196"/>
    </location>
</feature>
<organism evidence="5 6">
    <name type="scientific">Branchiostoma floridae</name>
    <name type="common">Florida lancelet</name>
    <name type="synonym">Amphioxus</name>
    <dbReference type="NCBI Taxonomy" id="7739"/>
    <lineage>
        <taxon>Eukaryota</taxon>
        <taxon>Metazoa</taxon>
        <taxon>Chordata</taxon>
        <taxon>Cephalochordata</taxon>
        <taxon>Leptocardii</taxon>
        <taxon>Amphioxiformes</taxon>
        <taxon>Branchiostomatidae</taxon>
        <taxon>Branchiostoma</taxon>
    </lineage>
</organism>
<dbReference type="FunFam" id="2.60.120.290:FF:000076">
    <property type="entry name" value="Complement C1r subcomponent like"/>
    <property type="match status" value="1"/>
</dbReference>
<dbReference type="Pfam" id="PF00059">
    <property type="entry name" value="Lectin_C"/>
    <property type="match status" value="2"/>
</dbReference>
<reference evidence="5" key="1">
    <citation type="journal article" date="2020" name="Nat. Ecol. Evol.">
        <title>Deeply conserved synteny resolves early events in vertebrate evolution.</title>
        <authorList>
            <person name="Simakov O."/>
            <person name="Marletaz F."/>
            <person name="Yue J.X."/>
            <person name="O'Connell B."/>
            <person name="Jenkins J."/>
            <person name="Brandt A."/>
            <person name="Calef R."/>
            <person name="Tung C.H."/>
            <person name="Huang T.K."/>
            <person name="Schmutz J."/>
            <person name="Satoh N."/>
            <person name="Yu J.K."/>
            <person name="Putnam N.H."/>
            <person name="Green R.E."/>
            <person name="Rokhsar D.S."/>
        </authorList>
    </citation>
    <scope>NUCLEOTIDE SEQUENCE [LARGE SCALE GENOMIC DNA]</scope>
    <source>
        <strain evidence="5">S238N-H82</strain>
    </source>
</reference>
<dbReference type="PROSITE" id="PS01180">
    <property type="entry name" value="CUB"/>
    <property type="match status" value="1"/>
</dbReference>
<dbReference type="OrthoDB" id="2142683at2759"/>
<dbReference type="KEGG" id="bfo:118415602"/>
<dbReference type="Pfam" id="PF00431">
    <property type="entry name" value="CUB"/>
    <property type="match status" value="1"/>
</dbReference>
<dbReference type="InterPro" id="IPR016187">
    <property type="entry name" value="CTDL_fold"/>
</dbReference>
<sequence length="386" mass="43550">MAMKTAGQARTRVLGNVFTFTSSAGKDEHLLAIAVQAKVIKLTPEVFLDMTTWEVGLSGCPMKEDRVKDKACGKGWTMFEERCYQKFSSPLVWWAAERYCQALSGHLVAVNTPQENEFLRDNIGNGWIGMKLAAVLIKKEREKIANFAWSDGSPAGDAFKEQEILFDDFQEYIRRSNDPFCAFLEDHDAFPSSVYCLWTIDGPPGSYVTLVLLDVDLPCASRALQVRDRFLTVGWNTIHGLCHGEGEQKRYVSSSNEMRLVMLATSNNANFGDNRGFMATFNVSTFSPSRQVMSIPDDAGLYDIHLNRTFVWTDGTPVTYMDWSPMDVRTWFPQPDGAKMSYCVAIVMKNVWGTDQWYDVSCDERATRSFICKRAAERVTRPGDNA</sequence>
<evidence type="ECO:0000313" key="5">
    <source>
        <dbReference type="Proteomes" id="UP000001554"/>
    </source>
</evidence>
<feature type="domain" description="C-type lectin" evidence="4">
    <location>
        <begin position="300"/>
        <end position="365"/>
    </location>
</feature>
<comment type="caution">
    <text evidence="2">Lacks conserved residue(s) required for the propagation of feature annotation.</text>
</comment>
<evidence type="ECO:0000256" key="1">
    <source>
        <dbReference type="ARBA" id="ARBA00023157"/>
    </source>
</evidence>
<protein>
    <submittedName>
        <fullName evidence="6">Uncharacterized protein LOC118415602</fullName>
    </submittedName>
</protein>
<evidence type="ECO:0000256" key="2">
    <source>
        <dbReference type="PROSITE-ProRule" id="PRU00059"/>
    </source>
</evidence>
<dbReference type="InterPro" id="IPR000859">
    <property type="entry name" value="CUB_dom"/>
</dbReference>
<dbReference type="RefSeq" id="XP_035676198.1">
    <property type="nucleotide sequence ID" value="XM_035820305.1"/>
</dbReference>
<evidence type="ECO:0000313" key="6">
    <source>
        <dbReference type="RefSeq" id="XP_035676198.1"/>
    </source>
</evidence>
<dbReference type="CDD" id="cd00041">
    <property type="entry name" value="CUB"/>
    <property type="match status" value="1"/>
</dbReference>
<name>A0A9J7L523_BRAFL</name>
<dbReference type="InterPro" id="IPR016186">
    <property type="entry name" value="C-type_lectin-like/link_sf"/>
</dbReference>
<dbReference type="InterPro" id="IPR050111">
    <property type="entry name" value="C-type_lectin/snaclec_domain"/>
</dbReference>
<dbReference type="Gene3D" id="3.10.100.10">
    <property type="entry name" value="Mannose-Binding Protein A, subunit A"/>
    <property type="match status" value="2"/>
</dbReference>